<dbReference type="GO" id="GO:0033229">
    <property type="term" value="F:cysteine transmembrane transporter activity"/>
    <property type="evidence" value="ECO:0007669"/>
    <property type="project" value="TreeGrafter"/>
</dbReference>
<feature type="transmembrane region" description="Helical" evidence="7">
    <location>
        <begin position="143"/>
        <end position="167"/>
    </location>
</feature>
<dbReference type="Proteomes" id="UP000623687">
    <property type="component" value="Unassembled WGS sequence"/>
</dbReference>
<proteinExistence type="inferred from homology"/>
<dbReference type="GO" id="GO:0016020">
    <property type="term" value="C:membrane"/>
    <property type="evidence" value="ECO:0007669"/>
    <property type="project" value="UniProtKB-SubCell"/>
</dbReference>
<evidence type="ECO:0000256" key="6">
    <source>
        <dbReference type="ARBA" id="ARBA00037968"/>
    </source>
</evidence>
<dbReference type="GeneID" id="59375015"/>
<feature type="transmembrane region" description="Helical" evidence="7">
    <location>
        <begin position="173"/>
        <end position="193"/>
    </location>
</feature>
<evidence type="ECO:0000256" key="2">
    <source>
        <dbReference type="ARBA" id="ARBA00022448"/>
    </source>
</evidence>
<feature type="transmembrane region" description="Helical" evidence="7">
    <location>
        <begin position="457"/>
        <end position="478"/>
    </location>
</feature>
<dbReference type="Pfam" id="PF07690">
    <property type="entry name" value="MFS_1"/>
    <property type="match status" value="1"/>
</dbReference>
<comment type="caution">
    <text evidence="9">The sequence shown here is derived from an EMBL/GenBank/DDBJ whole genome shotgun (WGS) entry which is preliminary data.</text>
</comment>
<dbReference type="OrthoDB" id="6730379at2759"/>
<feature type="transmembrane region" description="Helical" evidence="7">
    <location>
        <begin position="428"/>
        <end position="451"/>
    </location>
</feature>
<protein>
    <recommendedName>
        <fullName evidence="8">Major facilitator superfamily (MFS) profile domain-containing protein</fullName>
    </recommendedName>
</protein>
<keyword evidence="10" id="KW-1185">Reference proteome</keyword>
<feature type="transmembrane region" description="Helical" evidence="7">
    <location>
        <begin position="519"/>
        <end position="540"/>
    </location>
</feature>
<feature type="transmembrane region" description="Helical" evidence="7">
    <location>
        <begin position="326"/>
        <end position="352"/>
    </location>
</feature>
<accession>A0A8H7A3D7</accession>
<evidence type="ECO:0000256" key="1">
    <source>
        <dbReference type="ARBA" id="ARBA00004141"/>
    </source>
</evidence>
<dbReference type="FunFam" id="1.20.1250.20:FF:000064">
    <property type="entry name" value="MFS allantoate transporter"/>
    <property type="match status" value="1"/>
</dbReference>
<evidence type="ECO:0000259" key="8">
    <source>
        <dbReference type="PROSITE" id="PS50850"/>
    </source>
</evidence>
<dbReference type="PANTHER" id="PTHR43791">
    <property type="entry name" value="PERMEASE-RELATED"/>
    <property type="match status" value="1"/>
</dbReference>
<evidence type="ECO:0000256" key="3">
    <source>
        <dbReference type="ARBA" id="ARBA00022692"/>
    </source>
</evidence>
<dbReference type="SUPFAM" id="SSF103473">
    <property type="entry name" value="MFS general substrate transporter"/>
    <property type="match status" value="1"/>
</dbReference>
<gene>
    <name evidence="9" type="ORF">PC9H_005197</name>
</gene>
<keyword evidence="5 7" id="KW-0472">Membrane</keyword>
<sequence length="588" mass="65458">MAEVSKSITAPDVQIETAEKDLYSLQSGSVSQIGESPPGIDAEVAQFFAEAQSSTRHIVIDDETNRRLRWMVHKRVLTVMVITYFAQTLDKGTINFASIMGIIPDNHLHGQQYAWLTTCVYIAILIWEFPTNRLLQRLPIAKYLAFNIAAWGVVLACTAACSNFTGLVIVRTLLGVFECVCQPAFVFLSTMWYTREEQALVIGSFYSMNGFQQCVGGLIAYGIAHINTAKLKNWQILFTILGCLTFVWGIFVAWYLPDSPMRARCFSPEDRLLLAERVRKNDTGIQNKDFKVRLPAFKSSSGRVISTLIHAWLIIIARLVEALKDLTVWAIVLISFTNALPTGGLGAFSNIILTEFGFSQLQTYLLAIAQGLIMPSIFAELFVTVPRRYREHTMPGVLLLSLLMFAFVKIMLFLFSAAYLSKKFNQRLLLAFIYTLPNIAGTIVFICVPANPTTKVGLLIAFYCTQGFGAVAVLNLAVMSGNIAGRTKQVIASSLCFVAWAVGNAIGPQVFQDSDKPRYIRAFIVHLVVYGVQLATIAFLRLRLLRNNVLKARAQASEANGDLSDSSAHKHAFDDLTDQENPDFRYVY</sequence>
<feature type="transmembrane region" description="Helical" evidence="7">
    <location>
        <begin position="364"/>
        <end position="385"/>
    </location>
</feature>
<feature type="transmembrane region" description="Helical" evidence="7">
    <location>
        <begin position="490"/>
        <end position="507"/>
    </location>
</feature>
<dbReference type="AlphaFoldDB" id="A0A8H7A3D7"/>
<evidence type="ECO:0000313" key="10">
    <source>
        <dbReference type="Proteomes" id="UP000623687"/>
    </source>
</evidence>
<keyword evidence="4 7" id="KW-1133">Transmembrane helix</keyword>
<comment type="subcellular location">
    <subcellularLocation>
        <location evidence="1">Membrane</location>
        <topology evidence="1">Multi-pass membrane protein</topology>
    </subcellularLocation>
</comment>
<reference evidence="9" key="1">
    <citation type="submission" date="2019-07" db="EMBL/GenBank/DDBJ databases">
        <authorList>
            <person name="Palmer J.M."/>
        </authorList>
    </citation>
    <scope>NUCLEOTIDE SEQUENCE</scope>
    <source>
        <strain evidence="9">PC9</strain>
    </source>
</reference>
<feature type="transmembrane region" description="Helical" evidence="7">
    <location>
        <begin position="76"/>
        <end position="101"/>
    </location>
</feature>
<dbReference type="InterPro" id="IPR020846">
    <property type="entry name" value="MFS_dom"/>
</dbReference>
<evidence type="ECO:0000256" key="7">
    <source>
        <dbReference type="SAM" id="Phobius"/>
    </source>
</evidence>
<organism evidence="9 10">
    <name type="scientific">Pleurotus ostreatus</name>
    <name type="common">Oyster mushroom</name>
    <name type="synonym">White-rot fungus</name>
    <dbReference type="NCBI Taxonomy" id="5322"/>
    <lineage>
        <taxon>Eukaryota</taxon>
        <taxon>Fungi</taxon>
        <taxon>Dikarya</taxon>
        <taxon>Basidiomycota</taxon>
        <taxon>Agaricomycotina</taxon>
        <taxon>Agaricomycetes</taxon>
        <taxon>Agaricomycetidae</taxon>
        <taxon>Agaricales</taxon>
        <taxon>Pleurotineae</taxon>
        <taxon>Pleurotaceae</taxon>
        <taxon>Pleurotus</taxon>
    </lineage>
</organism>
<dbReference type="PANTHER" id="PTHR43791:SF63">
    <property type="entry name" value="HIGH AFFINITY CYSTEINE TRANSPORTER"/>
    <property type="match status" value="1"/>
</dbReference>
<evidence type="ECO:0000313" key="9">
    <source>
        <dbReference type="EMBL" id="KAF7433247.1"/>
    </source>
</evidence>
<dbReference type="InterPro" id="IPR011701">
    <property type="entry name" value="MFS"/>
</dbReference>
<comment type="similarity">
    <text evidence="6">Belongs to the major facilitator superfamily. Allantoate permease family.</text>
</comment>
<dbReference type="PROSITE" id="PS50850">
    <property type="entry name" value="MFS"/>
    <property type="match status" value="1"/>
</dbReference>
<feature type="transmembrane region" description="Helical" evidence="7">
    <location>
        <begin position="301"/>
        <end position="320"/>
    </location>
</feature>
<feature type="transmembrane region" description="Helical" evidence="7">
    <location>
        <begin position="113"/>
        <end position="131"/>
    </location>
</feature>
<dbReference type="InterPro" id="IPR036259">
    <property type="entry name" value="MFS_trans_sf"/>
</dbReference>
<keyword evidence="3 7" id="KW-0812">Transmembrane</keyword>
<dbReference type="VEuPathDB" id="FungiDB:PC9H_005197"/>
<dbReference type="Gene3D" id="1.20.1250.20">
    <property type="entry name" value="MFS general substrate transporter like domains"/>
    <property type="match status" value="1"/>
</dbReference>
<keyword evidence="2" id="KW-0813">Transport</keyword>
<dbReference type="RefSeq" id="XP_036633274.1">
    <property type="nucleotide sequence ID" value="XM_036774772.1"/>
</dbReference>
<evidence type="ECO:0000256" key="5">
    <source>
        <dbReference type="ARBA" id="ARBA00023136"/>
    </source>
</evidence>
<feature type="transmembrane region" description="Helical" evidence="7">
    <location>
        <begin position="397"/>
        <end position="421"/>
    </location>
</feature>
<evidence type="ECO:0000256" key="4">
    <source>
        <dbReference type="ARBA" id="ARBA00022989"/>
    </source>
</evidence>
<feature type="domain" description="Major facilitator superfamily (MFS) profile" evidence="8">
    <location>
        <begin position="76"/>
        <end position="545"/>
    </location>
</feature>
<feature type="transmembrane region" description="Helical" evidence="7">
    <location>
        <begin position="205"/>
        <end position="224"/>
    </location>
</feature>
<dbReference type="EMBL" id="JACETU010000003">
    <property type="protein sequence ID" value="KAF7433247.1"/>
    <property type="molecule type" value="Genomic_DNA"/>
</dbReference>
<name>A0A8H7A3D7_PLEOS</name>
<feature type="transmembrane region" description="Helical" evidence="7">
    <location>
        <begin position="236"/>
        <end position="256"/>
    </location>
</feature>